<dbReference type="SUPFAM" id="SSF51445">
    <property type="entry name" value="(Trans)glycosidases"/>
    <property type="match status" value="1"/>
</dbReference>
<organism evidence="4 5">
    <name type="scientific">Aquirufa esocilacus</name>
    <dbReference type="NCBI Taxonomy" id="3096513"/>
    <lineage>
        <taxon>Bacteria</taxon>
        <taxon>Pseudomonadati</taxon>
        <taxon>Bacteroidota</taxon>
        <taxon>Cytophagia</taxon>
        <taxon>Cytophagales</taxon>
        <taxon>Flectobacillaceae</taxon>
        <taxon>Aquirufa</taxon>
    </lineage>
</organism>
<evidence type="ECO:0000313" key="4">
    <source>
        <dbReference type="EMBL" id="MFD3407110.1"/>
    </source>
</evidence>
<dbReference type="SMART" id="SM00641">
    <property type="entry name" value="Glyco_25"/>
    <property type="match status" value="1"/>
</dbReference>
<proteinExistence type="inferred from homology"/>
<dbReference type="PROSITE" id="PS51904">
    <property type="entry name" value="GLYCOSYL_HYDROL_F25_2"/>
    <property type="match status" value="1"/>
</dbReference>
<dbReference type="Gene3D" id="3.20.20.80">
    <property type="entry name" value="Glycosidases"/>
    <property type="match status" value="1"/>
</dbReference>
<dbReference type="RefSeq" id="WP_377979577.1">
    <property type="nucleotide sequence ID" value="NZ_JBBKXX010000001.1"/>
</dbReference>
<evidence type="ECO:0000256" key="3">
    <source>
        <dbReference type="ARBA" id="ARBA00023295"/>
    </source>
</evidence>
<dbReference type="Pfam" id="PF01183">
    <property type="entry name" value="Glyco_hydro_25"/>
    <property type="match status" value="1"/>
</dbReference>
<comment type="similarity">
    <text evidence="1">Belongs to the glycosyl hydrolase 25 family.</text>
</comment>
<comment type="caution">
    <text evidence="4">The sequence shown here is derived from an EMBL/GenBank/DDBJ whole genome shotgun (WGS) entry which is preliminary data.</text>
</comment>
<dbReference type="InterPro" id="IPR002053">
    <property type="entry name" value="Glyco_hydro_25"/>
</dbReference>
<keyword evidence="5" id="KW-1185">Reference proteome</keyword>
<protein>
    <submittedName>
        <fullName evidence="4">GH25 family lysozyme</fullName>
    </submittedName>
</protein>
<gene>
    <name evidence="4" type="ORF">SKC37_00450</name>
</gene>
<evidence type="ECO:0000256" key="1">
    <source>
        <dbReference type="ARBA" id="ARBA00010646"/>
    </source>
</evidence>
<evidence type="ECO:0000313" key="5">
    <source>
        <dbReference type="Proteomes" id="UP001598019"/>
    </source>
</evidence>
<evidence type="ECO:0000256" key="2">
    <source>
        <dbReference type="ARBA" id="ARBA00022801"/>
    </source>
</evidence>
<dbReference type="Proteomes" id="UP001598019">
    <property type="component" value="Unassembled WGS sequence"/>
</dbReference>
<dbReference type="InterPro" id="IPR017853">
    <property type="entry name" value="GH"/>
</dbReference>
<accession>A0ABW6DHB9</accession>
<keyword evidence="3" id="KW-0326">Glycosidase</keyword>
<sequence length="240" mass="27904">MIFLLFVLFLAGMGALVWYALQAKKSRDPWSLSKGYEVRGIDLSHHNGRIRYDEIDSLDFVFLKVTEGVSVTDKTFAKHYSAFREKEMAVGAYHFFRFDIDGKEQARHFLHHLSGKEFQLPLIVDVEYDNNPDTPREKVITRLQAFVNEVKKRTGIMPIIYTNGIGYSDFISDDFDDHTLWLSSTNAWRPAMMGCTFWQFNINADLSAITHDVDLNVFRGSREEWEEYLQEHKPFVVSSN</sequence>
<reference evidence="4 5" key="1">
    <citation type="submission" date="2024-03" db="EMBL/GenBank/DDBJ databases">
        <title>Aquirufa genome sequencing.</title>
        <authorList>
            <person name="Pitt A."/>
            <person name="Hahn M.W."/>
        </authorList>
    </citation>
    <scope>NUCLEOTIDE SEQUENCE [LARGE SCALE GENOMIC DNA]</scope>
    <source>
        <strain evidence="4 5">HETE-83D</strain>
    </source>
</reference>
<dbReference type="PANTHER" id="PTHR34135">
    <property type="entry name" value="LYSOZYME"/>
    <property type="match status" value="1"/>
</dbReference>
<keyword evidence="2" id="KW-0378">Hydrolase</keyword>
<name>A0ABW6DHB9_9BACT</name>
<dbReference type="InterPro" id="IPR018077">
    <property type="entry name" value="Glyco_hydro_fam25_subgr"/>
</dbReference>
<dbReference type="PANTHER" id="PTHR34135:SF2">
    <property type="entry name" value="LYSOZYME"/>
    <property type="match status" value="1"/>
</dbReference>
<dbReference type="EMBL" id="JBBKXX010000001">
    <property type="protein sequence ID" value="MFD3407110.1"/>
    <property type="molecule type" value="Genomic_DNA"/>
</dbReference>